<evidence type="ECO:0000256" key="6">
    <source>
        <dbReference type="SAM" id="SignalP"/>
    </source>
</evidence>
<evidence type="ECO:0000256" key="5">
    <source>
        <dbReference type="HAMAP-Rule" id="MF_00313"/>
    </source>
</evidence>
<accession>A0ABZ0RL70</accession>
<evidence type="ECO:0000313" key="7">
    <source>
        <dbReference type="EMBL" id="WPJ95755.1"/>
    </source>
</evidence>
<dbReference type="Proteomes" id="UP001324993">
    <property type="component" value="Chromosome"/>
</dbReference>
<keyword evidence="6" id="KW-0732">Signal</keyword>
<dbReference type="EMBL" id="CP138858">
    <property type="protein sequence ID" value="WPJ95755.1"/>
    <property type="molecule type" value="Genomic_DNA"/>
</dbReference>
<comment type="catalytic activity">
    <reaction evidence="4 5">
        <text>L-glutamine + H2O = L-glutamate + NH4(+)</text>
        <dbReference type="Rhea" id="RHEA:15889"/>
        <dbReference type="ChEBI" id="CHEBI:15377"/>
        <dbReference type="ChEBI" id="CHEBI:28938"/>
        <dbReference type="ChEBI" id="CHEBI:29985"/>
        <dbReference type="ChEBI" id="CHEBI:58359"/>
        <dbReference type="EC" id="3.5.1.2"/>
    </reaction>
</comment>
<proteinExistence type="inferred from homology"/>
<evidence type="ECO:0000256" key="2">
    <source>
        <dbReference type="ARBA" id="ARBA00012918"/>
    </source>
</evidence>
<keyword evidence="8" id="KW-1185">Reference proteome</keyword>
<evidence type="ECO:0000256" key="1">
    <source>
        <dbReference type="ARBA" id="ARBA00011076"/>
    </source>
</evidence>
<feature type="binding site" evidence="5">
    <location>
        <position position="120"/>
    </location>
    <ligand>
        <name>substrate</name>
    </ligand>
</feature>
<feature type="binding site" evidence="5">
    <location>
        <position position="222"/>
    </location>
    <ligand>
        <name>substrate</name>
    </ligand>
</feature>
<feature type="chain" id="PRO_5047235458" description="Glutaminase" evidence="6">
    <location>
        <begin position="39"/>
        <end position="368"/>
    </location>
</feature>
<sequence>MKLPSNTPPRQPLNWKSYWKQLNALILLALLSAQTCHAAKLIAGATQLAESRQVGTDKLDLQNVVDVAYSKYKDLQDGANADYIPILATVPSDLFGVVIATKDGQLFTAGDIDYKFSIQSVSKPFTAALVMQQMGPQALLDKIGVEPTGLPFNSKMALELYEQRSANPLVNAGAIAAVSLIQAESESDRWAQIKENLENFAGTELPLLDEVYQSEYETAWSNRAIANLLYNYNRLYSDPEQALRVYTQQCSLGVNTKDLAIMGATLANAGTNPLTGKLVLNSRHVPELLALMATAGFYDESGAWMYSAGLPAKTGVGGGIVAIVPGQFAIAAFSPRVNQAGNSIKAMKAIRFIAGELGVGLYGANPEE</sequence>
<comment type="subunit">
    <text evidence="5">Homotetramer.</text>
</comment>
<protein>
    <recommendedName>
        <fullName evidence="2 5">Glutaminase</fullName>
        <ecNumber evidence="2 5">3.5.1.2</ecNumber>
    </recommendedName>
</protein>
<feature type="binding site" evidence="5">
    <location>
        <position position="215"/>
    </location>
    <ligand>
        <name>substrate</name>
    </ligand>
</feature>
<feature type="binding site" evidence="5">
    <location>
        <position position="246"/>
    </location>
    <ligand>
        <name>substrate</name>
    </ligand>
</feature>
<feature type="binding site" evidence="5">
    <location>
        <position position="316"/>
    </location>
    <ligand>
        <name>substrate</name>
    </ligand>
</feature>
<feature type="binding site" evidence="5">
    <location>
        <position position="298"/>
    </location>
    <ligand>
        <name>substrate</name>
    </ligand>
</feature>
<dbReference type="Gene3D" id="3.40.710.10">
    <property type="entry name" value="DD-peptidase/beta-lactamase superfamily"/>
    <property type="match status" value="1"/>
</dbReference>
<dbReference type="InterPro" id="IPR015868">
    <property type="entry name" value="Glutaminase"/>
</dbReference>
<dbReference type="InterPro" id="IPR012338">
    <property type="entry name" value="Beta-lactam/transpept-like"/>
</dbReference>
<dbReference type="RefSeq" id="WP_319832633.1">
    <property type="nucleotide sequence ID" value="NZ_CP138858.1"/>
</dbReference>
<evidence type="ECO:0000256" key="4">
    <source>
        <dbReference type="ARBA" id="ARBA00049534"/>
    </source>
</evidence>
<dbReference type="PANTHER" id="PTHR12544">
    <property type="entry name" value="GLUTAMINASE"/>
    <property type="match status" value="1"/>
</dbReference>
<dbReference type="HAMAP" id="MF_00313">
    <property type="entry name" value="Glutaminase"/>
    <property type="match status" value="1"/>
</dbReference>
<dbReference type="PANTHER" id="PTHR12544:SF48">
    <property type="entry name" value="GLUTAMINASE 1"/>
    <property type="match status" value="1"/>
</dbReference>
<keyword evidence="3 5" id="KW-0378">Hydrolase</keyword>
<dbReference type="GO" id="GO:0004359">
    <property type="term" value="F:glutaminase activity"/>
    <property type="evidence" value="ECO:0007669"/>
    <property type="project" value="UniProtKB-EC"/>
</dbReference>
<feature type="signal peptide" evidence="6">
    <location>
        <begin position="1"/>
        <end position="38"/>
    </location>
</feature>
<dbReference type="NCBIfam" id="TIGR03814">
    <property type="entry name" value="Gln_ase"/>
    <property type="match status" value="1"/>
</dbReference>
<evidence type="ECO:0000313" key="8">
    <source>
        <dbReference type="Proteomes" id="UP001324993"/>
    </source>
</evidence>
<comment type="similarity">
    <text evidence="1 5">Belongs to the glutaminase family.</text>
</comment>
<evidence type="ECO:0000256" key="3">
    <source>
        <dbReference type="ARBA" id="ARBA00022801"/>
    </source>
</evidence>
<organism evidence="7 8">
    <name type="scientific">Coraliomargarita algicola</name>
    <dbReference type="NCBI Taxonomy" id="3092156"/>
    <lineage>
        <taxon>Bacteria</taxon>
        <taxon>Pseudomonadati</taxon>
        <taxon>Verrucomicrobiota</taxon>
        <taxon>Opitutia</taxon>
        <taxon>Puniceicoccales</taxon>
        <taxon>Coraliomargaritaceae</taxon>
        <taxon>Coraliomargarita</taxon>
    </lineage>
</organism>
<dbReference type="SUPFAM" id="SSF56601">
    <property type="entry name" value="beta-lactamase/transpeptidase-like"/>
    <property type="match status" value="1"/>
</dbReference>
<name>A0ABZ0RL70_9BACT</name>
<feature type="binding site" evidence="5">
    <location>
        <position position="171"/>
    </location>
    <ligand>
        <name>substrate</name>
    </ligand>
</feature>
<dbReference type="Pfam" id="PF04960">
    <property type="entry name" value="Glutaminase"/>
    <property type="match status" value="1"/>
</dbReference>
<keyword evidence="5" id="KW-0007">Acetylation</keyword>
<reference evidence="7 8" key="1">
    <citation type="submission" date="2023-11" db="EMBL/GenBank/DDBJ databases">
        <title>Coraliomargarita sp. nov., isolated from marine algae.</title>
        <authorList>
            <person name="Lee J.K."/>
            <person name="Baek J.H."/>
            <person name="Kim J.M."/>
            <person name="Choi D.G."/>
            <person name="Jeon C.O."/>
        </authorList>
    </citation>
    <scope>NUCLEOTIDE SEQUENCE [LARGE SCALE GENOMIC DNA]</scope>
    <source>
        <strain evidence="7 8">J2-16</strain>
    </source>
</reference>
<gene>
    <name evidence="5 7" type="primary">glsA</name>
    <name evidence="7" type="ORF">SH580_20250</name>
</gene>
<dbReference type="EC" id="3.5.1.2" evidence="2 5"/>
<dbReference type="NCBIfam" id="NF009020">
    <property type="entry name" value="PRK12356.1"/>
    <property type="match status" value="1"/>
</dbReference>